<name>A0A1W1D0U4_9ZZZZ</name>
<dbReference type="AlphaFoldDB" id="A0A1W1D0U4"/>
<evidence type="ECO:0000256" key="5">
    <source>
        <dbReference type="ARBA" id="ARBA00022777"/>
    </source>
</evidence>
<dbReference type="GO" id="GO:0005524">
    <property type="term" value="F:ATP binding"/>
    <property type="evidence" value="ECO:0007669"/>
    <property type="project" value="UniProtKB-KW"/>
</dbReference>
<dbReference type="InterPro" id="IPR035907">
    <property type="entry name" value="Hppk_sf"/>
</dbReference>
<evidence type="ECO:0000256" key="2">
    <source>
        <dbReference type="ARBA" id="ARBA00013253"/>
    </source>
</evidence>
<proteinExistence type="predicted"/>
<comment type="pathway">
    <text evidence="1">Cofactor biosynthesis; tetrahydrofolate biosynthesis; 2-amino-4-hydroxy-6-hydroxymethyl-7,8-dihydropteridine diphosphate from 7,8-dihydroneopterin triphosphate: step 4/4.</text>
</comment>
<evidence type="ECO:0000256" key="7">
    <source>
        <dbReference type="ARBA" id="ARBA00022909"/>
    </source>
</evidence>
<reference evidence="9" key="1">
    <citation type="submission" date="2016-10" db="EMBL/GenBank/DDBJ databases">
        <authorList>
            <person name="de Groot N.N."/>
        </authorList>
    </citation>
    <scope>NUCLEOTIDE SEQUENCE</scope>
</reference>
<dbReference type="UniPathway" id="UPA00077">
    <property type="reaction ID" value="UER00155"/>
</dbReference>
<organism evidence="9">
    <name type="scientific">hydrothermal vent metagenome</name>
    <dbReference type="NCBI Taxonomy" id="652676"/>
    <lineage>
        <taxon>unclassified sequences</taxon>
        <taxon>metagenomes</taxon>
        <taxon>ecological metagenomes</taxon>
    </lineage>
</organism>
<gene>
    <name evidence="9" type="ORF">MNB_SV-13-2053</name>
</gene>
<evidence type="ECO:0000256" key="6">
    <source>
        <dbReference type="ARBA" id="ARBA00022840"/>
    </source>
</evidence>
<evidence type="ECO:0000256" key="1">
    <source>
        <dbReference type="ARBA" id="ARBA00005051"/>
    </source>
</evidence>
<feature type="domain" description="7,8-dihydro-6-hydroxymethylpterin-pyrophosphokinase" evidence="8">
    <location>
        <begin position="33"/>
        <end position="157"/>
    </location>
</feature>
<keyword evidence="7" id="KW-0289">Folate biosynthesis</keyword>
<protein>
    <recommendedName>
        <fullName evidence="2">2-amino-4-hydroxy-6-hydroxymethyldihydropteridine diphosphokinase</fullName>
        <ecNumber evidence="2">2.7.6.3</ecNumber>
    </recommendedName>
</protein>
<dbReference type="NCBIfam" id="TIGR01498">
    <property type="entry name" value="folK"/>
    <property type="match status" value="1"/>
</dbReference>
<accession>A0A1W1D0U4</accession>
<dbReference type="Pfam" id="PF01288">
    <property type="entry name" value="HPPK"/>
    <property type="match status" value="1"/>
</dbReference>
<dbReference type="PANTHER" id="PTHR43071:SF1">
    <property type="entry name" value="2-AMINO-4-HYDROXY-6-HYDROXYMETHYLDIHYDROPTERIDINE PYROPHOSPHOKINASE"/>
    <property type="match status" value="1"/>
</dbReference>
<dbReference type="Gene3D" id="3.30.70.560">
    <property type="entry name" value="7,8-Dihydro-6-hydroxymethylpterin-pyrophosphokinase HPPK"/>
    <property type="match status" value="1"/>
</dbReference>
<dbReference type="SUPFAM" id="SSF55083">
    <property type="entry name" value="6-hydroxymethyl-7,8-dihydropterin pyrophosphokinase, HPPK"/>
    <property type="match status" value="1"/>
</dbReference>
<evidence type="ECO:0000313" key="9">
    <source>
        <dbReference type="EMBL" id="SFV71728.1"/>
    </source>
</evidence>
<keyword evidence="4" id="KW-0547">Nucleotide-binding</keyword>
<dbReference type="EMBL" id="FPHM01000301">
    <property type="protein sequence ID" value="SFV71728.1"/>
    <property type="molecule type" value="Genomic_DNA"/>
</dbReference>
<dbReference type="GO" id="GO:0046654">
    <property type="term" value="P:tetrahydrofolate biosynthetic process"/>
    <property type="evidence" value="ECO:0007669"/>
    <property type="project" value="UniProtKB-UniPathway"/>
</dbReference>
<dbReference type="EC" id="2.7.6.3" evidence="2"/>
<dbReference type="GO" id="GO:0046656">
    <property type="term" value="P:folic acid biosynthetic process"/>
    <property type="evidence" value="ECO:0007669"/>
    <property type="project" value="UniProtKB-KW"/>
</dbReference>
<sequence length="160" mass="18547">MIVKKSLSINDTLIKTIHYPSVSMAKGGKKVLLGLGGNIGDVLRRFEHLFVYFERSSFVHILETAPILKNPAFGYREQADFYNTLMWIETTLSPHHLLRYILRVEKVFGRKRSFANAPRTLDIDIIFYENIKLESKVLILPHPAWLDRDSILVPLSYMRT</sequence>
<dbReference type="CDD" id="cd00483">
    <property type="entry name" value="HPPK"/>
    <property type="match status" value="1"/>
</dbReference>
<dbReference type="GO" id="GO:0016301">
    <property type="term" value="F:kinase activity"/>
    <property type="evidence" value="ECO:0007669"/>
    <property type="project" value="UniProtKB-KW"/>
</dbReference>
<dbReference type="GO" id="GO:0003848">
    <property type="term" value="F:2-amino-4-hydroxy-6-hydroxymethyldihydropteridine diphosphokinase activity"/>
    <property type="evidence" value="ECO:0007669"/>
    <property type="project" value="UniProtKB-EC"/>
</dbReference>
<evidence type="ECO:0000259" key="8">
    <source>
        <dbReference type="Pfam" id="PF01288"/>
    </source>
</evidence>
<keyword evidence="6" id="KW-0067">ATP-binding</keyword>
<keyword evidence="5 9" id="KW-0418">Kinase</keyword>
<dbReference type="InterPro" id="IPR000550">
    <property type="entry name" value="Hppk"/>
</dbReference>
<evidence type="ECO:0000256" key="3">
    <source>
        <dbReference type="ARBA" id="ARBA00022679"/>
    </source>
</evidence>
<keyword evidence="3 9" id="KW-0808">Transferase</keyword>
<evidence type="ECO:0000256" key="4">
    <source>
        <dbReference type="ARBA" id="ARBA00022741"/>
    </source>
</evidence>
<dbReference type="PANTHER" id="PTHR43071">
    <property type="entry name" value="2-AMINO-4-HYDROXY-6-HYDROXYMETHYLDIHYDROPTERIDINE PYROPHOSPHOKINASE"/>
    <property type="match status" value="1"/>
</dbReference>